<accession>A0A6A5VX88</accession>
<evidence type="ECO:0000313" key="2">
    <source>
        <dbReference type="Proteomes" id="UP000799779"/>
    </source>
</evidence>
<gene>
    <name evidence="1" type="ORF">P154DRAFT_392639</name>
</gene>
<reference evidence="1" key="1">
    <citation type="journal article" date="2020" name="Stud. Mycol.">
        <title>101 Dothideomycetes genomes: a test case for predicting lifestyles and emergence of pathogens.</title>
        <authorList>
            <person name="Haridas S."/>
            <person name="Albert R."/>
            <person name="Binder M."/>
            <person name="Bloem J."/>
            <person name="Labutti K."/>
            <person name="Salamov A."/>
            <person name="Andreopoulos B."/>
            <person name="Baker S."/>
            <person name="Barry K."/>
            <person name="Bills G."/>
            <person name="Bluhm B."/>
            <person name="Cannon C."/>
            <person name="Castanera R."/>
            <person name="Culley D."/>
            <person name="Daum C."/>
            <person name="Ezra D."/>
            <person name="Gonzalez J."/>
            <person name="Henrissat B."/>
            <person name="Kuo A."/>
            <person name="Liang C."/>
            <person name="Lipzen A."/>
            <person name="Lutzoni F."/>
            <person name="Magnuson J."/>
            <person name="Mondo S."/>
            <person name="Nolan M."/>
            <person name="Ohm R."/>
            <person name="Pangilinan J."/>
            <person name="Park H.-J."/>
            <person name="Ramirez L."/>
            <person name="Alfaro M."/>
            <person name="Sun H."/>
            <person name="Tritt A."/>
            <person name="Yoshinaga Y."/>
            <person name="Zwiers L.-H."/>
            <person name="Turgeon B."/>
            <person name="Goodwin S."/>
            <person name="Spatafora J."/>
            <person name="Crous P."/>
            <person name="Grigoriev I."/>
        </authorList>
    </citation>
    <scope>NUCLEOTIDE SEQUENCE</scope>
    <source>
        <strain evidence="1">CBS 123094</strain>
    </source>
</reference>
<feature type="non-terminal residue" evidence="1">
    <location>
        <position position="1"/>
    </location>
</feature>
<sequence length="80" mass="9218">ANASQARAAAGHNEEQWRRFIIITREAARAVVDEHPDWTWPLVPFSEKDRVKNEVNTRLAKESIPGVESDVLRWRMSHAL</sequence>
<protein>
    <submittedName>
        <fullName evidence="1">Uncharacterized protein</fullName>
    </submittedName>
</protein>
<dbReference type="AlphaFoldDB" id="A0A6A5VX88"/>
<evidence type="ECO:0000313" key="1">
    <source>
        <dbReference type="EMBL" id="KAF1994020.1"/>
    </source>
</evidence>
<feature type="non-terminal residue" evidence="1">
    <location>
        <position position="80"/>
    </location>
</feature>
<keyword evidence="2" id="KW-1185">Reference proteome</keyword>
<dbReference type="Proteomes" id="UP000799779">
    <property type="component" value="Unassembled WGS sequence"/>
</dbReference>
<organism evidence="1 2">
    <name type="scientific">Amniculicola lignicola CBS 123094</name>
    <dbReference type="NCBI Taxonomy" id="1392246"/>
    <lineage>
        <taxon>Eukaryota</taxon>
        <taxon>Fungi</taxon>
        <taxon>Dikarya</taxon>
        <taxon>Ascomycota</taxon>
        <taxon>Pezizomycotina</taxon>
        <taxon>Dothideomycetes</taxon>
        <taxon>Pleosporomycetidae</taxon>
        <taxon>Pleosporales</taxon>
        <taxon>Amniculicolaceae</taxon>
        <taxon>Amniculicola</taxon>
    </lineage>
</organism>
<dbReference type="EMBL" id="ML977675">
    <property type="protein sequence ID" value="KAF1994020.1"/>
    <property type="molecule type" value="Genomic_DNA"/>
</dbReference>
<proteinExistence type="predicted"/>
<dbReference type="OrthoDB" id="3796731at2759"/>
<name>A0A6A5VX88_9PLEO</name>